<organism evidence="1 2">
    <name type="scientific">Methylibium petroleiphilum (strain ATCC BAA-1232 / LMG 22953 / PM1)</name>
    <dbReference type="NCBI Taxonomy" id="420662"/>
    <lineage>
        <taxon>Bacteria</taxon>
        <taxon>Pseudomonadati</taxon>
        <taxon>Pseudomonadota</taxon>
        <taxon>Betaproteobacteria</taxon>
        <taxon>Burkholderiales</taxon>
        <taxon>Sphaerotilaceae</taxon>
        <taxon>Methylibium</taxon>
    </lineage>
</organism>
<evidence type="ECO:0000313" key="2">
    <source>
        <dbReference type="Proteomes" id="UP000000366"/>
    </source>
</evidence>
<evidence type="ECO:0000313" key="1">
    <source>
        <dbReference type="EMBL" id="ABM97093.1"/>
    </source>
</evidence>
<keyword evidence="2" id="KW-1185">Reference proteome</keyword>
<dbReference type="KEGG" id="mpt:Mpe_B0318"/>
<proteinExistence type="predicted"/>
<sequence>MNLDLHTAAAASEPTLLAQVCEQYGLDPALRDISETFCGQFHVDGPEDPARVALISAFELGTAGAHGAVWDREHPPHDAVIDKLASRLLQTFWGNIREVAPSTKPDDISKLIRSSLLH</sequence>
<reference evidence="1 2" key="1">
    <citation type="journal article" date="2007" name="J. Bacteriol.">
        <title>Whole-genome analysis of the methyl tert-butyl ether-degrading beta-proteobacterium Methylibium petroleiphilum PM1.</title>
        <authorList>
            <person name="Kane S.R."/>
            <person name="Chakicherla A.Y."/>
            <person name="Chain P.S.G."/>
            <person name="Schmidt R."/>
            <person name="Shin M.W."/>
            <person name="Legler T.C."/>
            <person name="Scow K.M."/>
            <person name="Larimer F.W."/>
            <person name="Lucas S.M."/>
            <person name="Richardson P.M."/>
            <person name="Hristova K.R."/>
        </authorList>
    </citation>
    <scope>NUCLEOTIDE SEQUENCE [LARGE SCALE GENOMIC DNA]</scope>
    <source>
        <strain evidence="2">ATCC BAA-1232 / LMG 22953 / PM1</strain>
        <plasmid evidence="1 2">RPME01</plasmid>
    </source>
</reference>
<dbReference type="AlphaFoldDB" id="A2SNF4"/>
<accession>A2SNF4</accession>
<dbReference type="RefSeq" id="WP_011831681.1">
    <property type="nucleotide sequence ID" value="NC_008826.1"/>
</dbReference>
<gene>
    <name evidence="1" type="ordered locus">Mpe_B0318</name>
</gene>
<geneLocation type="plasmid" evidence="1 2">
    <name>RPME01</name>
</geneLocation>
<protein>
    <submittedName>
        <fullName evidence="1">Uncharacterized protein</fullName>
    </submittedName>
</protein>
<keyword evidence="1" id="KW-0614">Plasmid</keyword>
<dbReference type="HOGENOM" id="CLU_2070372_0_0_4"/>
<dbReference type="EMBL" id="CP000556">
    <property type="protein sequence ID" value="ABM97093.1"/>
    <property type="molecule type" value="Genomic_DNA"/>
</dbReference>
<dbReference type="Proteomes" id="UP000000366">
    <property type="component" value="Plasmid RPME01"/>
</dbReference>
<name>A2SNF4_METPP</name>